<dbReference type="EMBL" id="HBUE01028846">
    <property type="protein sequence ID" value="CAG6455563.1"/>
    <property type="molecule type" value="Transcribed_RNA"/>
</dbReference>
<organism evidence="2">
    <name type="scientific">Culex pipiens</name>
    <name type="common">House mosquito</name>
    <dbReference type="NCBI Taxonomy" id="7175"/>
    <lineage>
        <taxon>Eukaryota</taxon>
        <taxon>Metazoa</taxon>
        <taxon>Ecdysozoa</taxon>
        <taxon>Arthropoda</taxon>
        <taxon>Hexapoda</taxon>
        <taxon>Insecta</taxon>
        <taxon>Pterygota</taxon>
        <taxon>Neoptera</taxon>
        <taxon>Endopterygota</taxon>
        <taxon>Diptera</taxon>
        <taxon>Nematocera</taxon>
        <taxon>Culicoidea</taxon>
        <taxon>Culicidae</taxon>
        <taxon>Culicinae</taxon>
        <taxon>Culicini</taxon>
        <taxon>Culex</taxon>
        <taxon>Culex</taxon>
    </lineage>
</organism>
<keyword evidence="1" id="KW-0812">Transmembrane</keyword>
<reference evidence="2" key="1">
    <citation type="submission" date="2021-05" db="EMBL/GenBank/DDBJ databases">
        <authorList>
            <person name="Alioto T."/>
            <person name="Alioto T."/>
            <person name="Gomez Garrido J."/>
        </authorList>
    </citation>
    <scope>NUCLEOTIDE SEQUENCE</scope>
</reference>
<accession>A0A8D8F2Z7</accession>
<keyword evidence="1" id="KW-0472">Membrane</keyword>
<keyword evidence="1" id="KW-1133">Transmembrane helix</keyword>
<evidence type="ECO:0000256" key="1">
    <source>
        <dbReference type="SAM" id="Phobius"/>
    </source>
</evidence>
<proteinExistence type="predicted"/>
<dbReference type="AlphaFoldDB" id="A0A8D8F2Z7"/>
<protein>
    <submittedName>
        <fullName evidence="2">(northern house mosquito) hypothetical protein</fullName>
    </submittedName>
</protein>
<sequence length="141" mass="15762">MISLRYLFVVWLVKKLTEYLISALALAVASGALPLGHVAFHPGPWPVAPPGTCPVDSTARPGRRPHTAHPATRRHCRQLTQTFEPARALTPKPCPKTTSEGFNYMLRLNHHWSNSLIVWVTNTLFLPGPICSTLEALFRRF</sequence>
<feature type="transmembrane region" description="Helical" evidence="1">
    <location>
        <begin position="20"/>
        <end position="40"/>
    </location>
</feature>
<evidence type="ECO:0000313" key="2">
    <source>
        <dbReference type="EMBL" id="CAG6455563.1"/>
    </source>
</evidence>
<name>A0A8D8F2Z7_CULPI</name>
<feature type="transmembrane region" description="Helical" evidence="1">
    <location>
        <begin position="116"/>
        <end position="138"/>
    </location>
</feature>